<feature type="transmembrane region" description="Helical" evidence="1">
    <location>
        <begin position="76"/>
        <end position="95"/>
    </location>
</feature>
<accession>A0A919JC92</accession>
<sequence>MPKSKNTPRGHARHRLTILQIYVATGGCWIVAGVVRPGNGHVVWGSLGAGMLIAYGSVAVSRMIGRGSEVSHLRALVSNAPTFFGLCAMAFSTQVATFDGAAVGNVTVDRAPEKAIITAILIAAFVVEQLMPYLREAVRALRRKVRMFVRDVVAEALRENHKTT</sequence>
<keyword evidence="3" id="KW-1185">Reference proteome</keyword>
<keyword evidence="1" id="KW-0812">Transmembrane</keyword>
<organism evidence="2 3">
    <name type="scientific">Actinoplanes nipponensis</name>
    <dbReference type="NCBI Taxonomy" id="135950"/>
    <lineage>
        <taxon>Bacteria</taxon>
        <taxon>Bacillati</taxon>
        <taxon>Actinomycetota</taxon>
        <taxon>Actinomycetes</taxon>
        <taxon>Micromonosporales</taxon>
        <taxon>Micromonosporaceae</taxon>
        <taxon>Actinoplanes</taxon>
    </lineage>
</organism>
<gene>
    <name evidence="2" type="ORF">Ani05nite_12750</name>
</gene>
<evidence type="ECO:0000313" key="2">
    <source>
        <dbReference type="EMBL" id="GIE47741.1"/>
    </source>
</evidence>
<dbReference type="EMBL" id="BOMQ01000017">
    <property type="protein sequence ID" value="GIE47741.1"/>
    <property type="molecule type" value="Genomic_DNA"/>
</dbReference>
<protein>
    <submittedName>
        <fullName evidence="2">Uncharacterized protein</fullName>
    </submittedName>
</protein>
<keyword evidence="1" id="KW-1133">Transmembrane helix</keyword>
<dbReference type="PROSITE" id="PS51257">
    <property type="entry name" value="PROKAR_LIPOPROTEIN"/>
    <property type="match status" value="1"/>
</dbReference>
<evidence type="ECO:0000313" key="3">
    <source>
        <dbReference type="Proteomes" id="UP000647172"/>
    </source>
</evidence>
<keyword evidence="1" id="KW-0472">Membrane</keyword>
<evidence type="ECO:0000256" key="1">
    <source>
        <dbReference type="SAM" id="Phobius"/>
    </source>
</evidence>
<feature type="transmembrane region" description="Helical" evidence="1">
    <location>
        <begin position="16"/>
        <end position="35"/>
    </location>
</feature>
<feature type="transmembrane region" description="Helical" evidence="1">
    <location>
        <begin position="115"/>
        <end position="134"/>
    </location>
</feature>
<proteinExistence type="predicted"/>
<feature type="transmembrane region" description="Helical" evidence="1">
    <location>
        <begin position="41"/>
        <end position="64"/>
    </location>
</feature>
<name>A0A919JC92_9ACTN</name>
<reference evidence="2" key="1">
    <citation type="submission" date="2021-01" db="EMBL/GenBank/DDBJ databases">
        <title>Whole genome shotgun sequence of Actinoplanes nipponensis NBRC 14063.</title>
        <authorList>
            <person name="Komaki H."/>
            <person name="Tamura T."/>
        </authorList>
    </citation>
    <scope>NUCLEOTIDE SEQUENCE</scope>
    <source>
        <strain evidence="2">NBRC 14063</strain>
    </source>
</reference>
<dbReference type="Proteomes" id="UP000647172">
    <property type="component" value="Unassembled WGS sequence"/>
</dbReference>
<dbReference type="AlphaFoldDB" id="A0A919JC92"/>
<comment type="caution">
    <text evidence="2">The sequence shown here is derived from an EMBL/GenBank/DDBJ whole genome shotgun (WGS) entry which is preliminary data.</text>
</comment>